<organism evidence="1 2">
    <name type="scientific">Candidatus Uhrbacteria bacterium RIFCSPLOWO2_01_FULL_47_24</name>
    <dbReference type="NCBI Taxonomy" id="1802401"/>
    <lineage>
        <taxon>Bacteria</taxon>
        <taxon>Candidatus Uhriibacteriota</taxon>
    </lineage>
</organism>
<dbReference type="Proteomes" id="UP000176897">
    <property type="component" value="Unassembled WGS sequence"/>
</dbReference>
<reference evidence="1 2" key="1">
    <citation type="journal article" date="2016" name="Nat. Commun.">
        <title>Thousands of microbial genomes shed light on interconnected biogeochemical processes in an aquifer system.</title>
        <authorList>
            <person name="Anantharaman K."/>
            <person name="Brown C.T."/>
            <person name="Hug L.A."/>
            <person name="Sharon I."/>
            <person name="Castelle C.J."/>
            <person name="Probst A.J."/>
            <person name="Thomas B.C."/>
            <person name="Singh A."/>
            <person name="Wilkins M.J."/>
            <person name="Karaoz U."/>
            <person name="Brodie E.L."/>
            <person name="Williams K.H."/>
            <person name="Hubbard S.S."/>
            <person name="Banfield J.F."/>
        </authorList>
    </citation>
    <scope>NUCLEOTIDE SEQUENCE [LARGE SCALE GENOMIC DNA]</scope>
</reference>
<dbReference type="STRING" id="1802401.A3B21_03970"/>
<proteinExistence type="predicted"/>
<comment type="caution">
    <text evidence="1">The sequence shown here is derived from an EMBL/GenBank/DDBJ whole genome shotgun (WGS) entry which is preliminary data.</text>
</comment>
<name>A0A1F7UUV3_9BACT</name>
<evidence type="ECO:0000313" key="2">
    <source>
        <dbReference type="Proteomes" id="UP000176897"/>
    </source>
</evidence>
<accession>A0A1F7UUV3</accession>
<dbReference type="EMBL" id="MGEJ01000005">
    <property type="protein sequence ID" value="OGL81498.1"/>
    <property type="molecule type" value="Genomic_DNA"/>
</dbReference>
<sequence length="189" mass="21359">MALLVARPTDMPDLHNLLYGWKDRTLNEDDYCRLIGCIFREASHTPYFNKLSGAMPLAEWAQRQLPAGITLSEPQPGLSMPIEVPDEVGVKRFSTPLLARLPEGIKVAILEYTTGLARYRLLDEMAYLREMRQQGLEPHQAVRRLFISFCFAAIASEYPNLMNPVVLRLAKLGGDIGRIFAIKGLTWVE</sequence>
<evidence type="ECO:0000313" key="1">
    <source>
        <dbReference type="EMBL" id="OGL81498.1"/>
    </source>
</evidence>
<gene>
    <name evidence="1" type="ORF">A3B21_03970</name>
</gene>
<dbReference type="AlphaFoldDB" id="A0A1F7UUV3"/>
<protein>
    <submittedName>
        <fullName evidence="1">Uncharacterized protein</fullName>
    </submittedName>
</protein>